<keyword evidence="1" id="KW-0812">Transmembrane</keyword>
<dbReference type="AlphaFoldDB" id="A0AB39YQW3"/>
<reference evidence="2" key="1">
    <citation type="submission" date="2024-07" db="EMBL/GenBank/DDBJ databases">
        <authorList>
            <person name="Li J."/>
            <person name="Wei H."/>
            <person name="Ma J."/>
        </authorList>
    </citation>
    <scope>NUCLEOTIDE SEQUENCE</scope>
    <source>
        <strain evidence="2">AMU7</strain>
    </source>
</reference>
<evidence type="ECO:0000313" key="2">
    <source>
        <dbReference type="EMBL" id="XDV70942.1"/>
    </source>
</evidence>
<name>A0AB39YQW3_9MICC</name>
<organism evidence="2">
    <name type="scientific">Paenarthrobacter sp. AMU7</name>
    <dbReference type="NCBI Taxonomy" id="3162492"/>
    <lineage>
        <taxon>Bacteria</taxon>
        <taxon>Bacillati</taxon>
        <taxon>Actinomycetota</taxon>
        <taxon>Actinomycetes</taxon>
        <taxon>Micrococcales</taxon>
        <taxon>Micrococcaceae</taxon>
        <taxon>Paenarthrobacter</taxon>
    </lineage>
</organism>
<keyword evidence="1" id="KW-0472">Membrane</keyword>
<evidence type="ECO:0000256" key="1">
    <source>
        <dbReference type="SAM" id="Phobius"/>
    </source>
</evidence>
<dbReference type="Pfam" id="PF11239">
    <property type="entry name" value="DUF3040"/>
    <property type="match status" value="1"/>
</dbReference>
<feature type="transmembrane region" description="Helical" evidence="1">
    <location>
        <begin position="74"/>
        <end position="93"/>
    </location>
</feature>
<proteinExistence type="predicted"/>
<dbReference type="InterPro" id="IPR021401">
    <property type="entry name" value="DUF3040"/>
</dbReference>
<feature type="transmembrane region" description="Helical" evidence="1">
    <location>
        <begin position="99"/>
        <end position="118"/>
    </location>
</feature>
<protein>
    <submittedName>
        <fullName evidence="2">DUF3040 domain-containing protein</fullName>
    </submittedName>
</protein>
<dbReference type="RefSeq" id="WP_369745242.1">
    <property type="nucleotide sequence ID" value="NZ_CP165735.1"/>
</dbReference>
<dbReference type="EMBL" id="CP165735">
    <property type="protein sequence ID" value="XDV70942.1"/>
    <property type="molecule type" value="Genomic_DNA"/>
</dbReference>
<sequence>MLSWTCGLIAKTGRLCRHGTASSARADGSIIVRVMTVSLSDEERRSLEELERELASTDPDLASELTSGRPRGQAARTILGSLAVLGGFAMVIAGIITQLVVLGVLGFLLASGGAYWLLSGTSLRRKSGRHDGEPVP</sequence>
<keyword evidence="1" id="KW-1133">Transmembrane helix</keyword>
<gene>
    <name evidence="2" type="ORF">ABQM86_18555</name>
</gene>
<accession>A0AB39YQW3</accession>